<comment type="similarity">
    <text evidence="2 8">Belongs to the major facilitator superfamily. Sugar transporter (TC 2.A.1.1) family.</text>
</comment>
<keyword evidence="7" id="KW-0325">Glycoprotein</keyword>
<evidence type="ECO:0000259" key="11">
    <source>
        <dbReference type="PROSITE" id="PS50850"/>
    </source>
</evidence>
<dbReference type="GO" id="GO:0005886">
    <property type="term" value="C:plasma membrane"/>
    <property type="evidence" value="ECO:0007669"/>
    <property type="project" value="UniProtKB-ARBA"/>
</dbReference>
<dbReference type="PRINTS" id="PR00171">
    <property type="entry name" value="SUGRTRNSPORT"/>
</dbReference>
<dbReference type="InterPro" id="IPR005829">
    <property type="entry name" value="Sugar_transporter_CS"/>
</dbReference>
<feature type="transmembrane region" description="Helical" evidence="10">
    <location>
        <begin position="190"/>
        <end position="212"/>
    </location>
</feature>
<evidence type="ECO:0000256" key="9">
    <source>
        <dbReference type="SAM" id="MobiDB-lite"/>
    </source>
</evidence>
<comment type="subcellular location">
    <subcellularLocation>
        <location evidence="1">Membrane</location>
        <topology evidence="1">Multi-pass membrane protein</topology>
    </subcellularLocation>
</comment>
<feature type="transmembrane region" description="Helical" evidence="10">
    <location>
        <begin position="159"/>
        <end position="178"/>
    </location>
</feature>
<evidence type="ECO:0000256" key="2">
    <source>
        <dbReference type="ARBA" id="ARBA00010992"/>
    </source>
</evidence>
<evidence type="ECO:0000256" key="10">
    <source>
        <dbReference type="SAM" id="Phobius"/>
    </source>
</evidence>
<reference evidence="12 13" key="2">
    <citation type="submission" date="2015-05" db="EMBL/GenBank/DDBJ databases">
        <authorList>
            <person name="Morales-Cruz A."/>
            <person name="Amrine K.C."/>
            <person name="Cantu D."/>
        </authorList>
    </citation>
    <scope>NUCLEOTIDE SEQUENCE [LARGE SCALE GENOMIC DNA]</scope>
    <source>
        <strain evidence="12">DA912</strain>
    </source>
</reference>
<gene>
    <name evidence="12" type="ORF">UCDDA912_g00347</name>
</gene>
<feature type="transmembrane region" description="Helical" evidence="10">
    <location>
        <begin position="126"/>
        <end position="147"/>
    </location>
</feature>
<dbReference type="AlphaFoldDB" id="A0A0G2HY75"/>
<keyword evidence="13" id="KW-1185">Reference proteome</keyword>
<keyword evidence="6 10" id="KW-0472">Membrane</keyword>
<feature type="transmembrane region" description="Helical" evidence="10">
    <location>
        <begin position="313"/>
        <end position="335"/>
    </location>
</feature>
<dbReference type="InterPro" id="IPR020846">
    <property type="entry name" value="MFS_dom"/>
</dbReference>
<evidence type="ECO:0000256" key="3">
    <source>
        <dbReference type="ARBA" id="ARBA00022448"/>
    </source>
</evidence>
<feature type="transmembrane region" description="Helical" evidence="10">
    <location>
        <begin position="455"/>
        <end position="475"/>
    </location>
</feature>
<protein>
    <submittedName>
        <fullName evidence="12">Putative high-affinity glucose transporter rgt2</fullName>
    </submittedName>
</protein>
<dbReference type="FunFam" id="1.20.1250.20:FF:000115">
    <property type="entry name" value="High-affinity glucose transporter"/>
    <property type="match status" value="1"/>
</dbReference>
<dbReference type="CDD" id="cd17356">
    <property type="entry name" value="MFS_HXT"/>
    <property type="match status" value="1"/>
</dbReference>
<sequence length="541" mass="58772">MAKLAIVKPREEAGKAWPAICVGAFVAFGGVLFGYDTGTISGILAMPYFQHLFSTGYRNPTTNELDISPSEQSAVVSILSAGTFFGALSSPFLADNIGRRLALIASTVVFILGVILQTAATALPLFVAGRFFAGFGVGLISALIPLYQSETAPKWIRGAIVGAYQWAITIGLLLAAVVDNATANRNDTGSYRIPVAVQFAWAIILIGGMLILPESPRFLIKQGKGDKAARALGFLRRLPADHPSITSELAEVRANHEYEMSLGKASYLDCFRGDMIKRQFTGMALQGLQQLTGINFIFYYGTQYFKNSGLQDAFVIQIITSVINVFSTLPGLYAVDKFGRRPLLFWGAIGMAVSQFLVAMLGTLTTSQDSAGAIIVHNVAAQKAGIAFVCIYIFFFASTWGPLAWVVTGEIFPLKHRARSLSITTATNWLLNWAIAFMTPYLVNYGEGYANLQSKVFFIWFACCFICIAFVYFFIYETKGLSLEEVDELYAEVKGLSAARKSKNWVPTTTFQQRGGSVAHQGGVLGGEKDANLEHSEGHVA</sequence>
<dbReference type="PROSITE" id="PS00216">
    <property type="entry name" value="SUGAR_TRANSPORT_1"/>
    <property type="match status" value="1"/>
</dbReference>
<dbReference type="InterPro" id="IPR036259">
    <property type="entry name" value="MFS_trans_sf"/>
</dbReference>
<dbReference type="PROSITE" id="PS50850">
    <property type="entry name" value="MFS"/>
    <property type="match status" value="1"/>
</dbReference>
<feature type="region of interest" description="Disordered" evidence="9">
    <location>
        <begin position="515"/>
        <end position="541"/>
    </location>
</feature>
<feature type="transmembrane region" description="Helical" evidence="10">
    <location>
        <begin position="420"/>
        <end position="443"/>
    </location>
</feature>
<name>A0A0G2HY75_9PEZI</name>
<keyword evidence="12" id="KW-0762">Sugar transport</keyword>
<evidence type="ECO:0000256" key="1">
    <source>
        <dbReference type="ARBA" id="ARBA00004141"/>
    </source>
</evidence>
<dbReference type="GO" id="GO:0005536">
    <property type="term" value="F:D-glucose binding"/>
    <property type="evidence" value="ECO:0007669"/>
    <property type="project" value="UniProtKB-ARBA"/>
</dbReference>
<evidence type="ECO:0000256" key="6">
    <source>
        <dbReference type="ARBA" id="ARBA00023136"/>
    </source>
</evidence>
<comment type="caution">
    <text evidence="12">The sequence shown here is derived from an EMBL/GenBank/DDBJ whole genome shotgun (WGS) entry which is preliminary data.</text>
</comment>
<keyword evidence="3 8" id="KW-0813">Transport</keyword>
<dbReference type="InterPro" id="IPR005828">
    <property type="entry name" value="MFS_sugar_transport-like"/>
</dbReference>
<dbReference type="GO" id="GO:0010255">
    <property type="term" value="P:glucose mediated signaling pathway"/>
    <property type="evidence" value="ECO:0007669"/>
    <property type="project" value="UniProtKB-ARBA"/>
</dbReference>
<evidence type="ECO:0000256" key="5">
    <source>
        <dbReference type="ARBA" id="ARBA00022989"/>
    </source>
</evidence>
<proteinExistence type="inferred from homology"/>
<dbReference type="PROSITE" id="PS00217">
    <property type="entry name" value="SUGAR_TRANSPORT_2"/>
    <property type="match status" value="1"/>
</dbReference>
<feature type="transmembrane region" description="Helical" evidence="10">
    <location>
        <begin position="280"/>
        <end position="301"/>
    </location>
</feature>
<evidence type="ECO:0000256" key="8">
    <source>
        <dbReference type="RuleBase" id="RU003346"/>
    </source>
</evidence>
<dbReference type="STRING" id="1214573.A0A0G2HY75"/>
<evidence type="ECO:0000256" key="7">
    <source>
        <dbReference type="ARBA" id="ARBA00023180"/>
    </source>
</evidence>
<organism evidence="12 13">
    <name type="scientific">Diaporthe ampelina</name>
    <dbReference type="NCBI Taxonomy" id="1214573"/>
    <lineage>
        <taxon>Eukaryota</taxon>
        <taxon>Fungi</taxon>
        <taxon>Dikarya</taxon>
        <taxon>Ascomycota</taxon>
        <taxon>Pezizomycotina</taxon>
        <taxon>Sordariomycetes</taxon>
        <taxon>Sordariomycetidae</taxon>
        <taxon>Diaporthales</taxon>
        <taxon>Diaporthaceae</taxon>
        <taxon>Diaporthe</taxon>
    </lineage>
</organism>
<dbReference type="GO" id="GO:0005351">
    <property type="term" value="F:carbohydrate:proton symporter activity"/>
    <property type="evidence" value="ECO:0007669"/>
    <property type="project" value="TreeGrafter"/>
</dbReference>
<evidence type="ECO:0000313" key="12">
    <source>
        <dbReference type="EMBL" id="KKY39643.1"/>
    </source>
</evidence>
<dbReference type="Proteomes" id="UP000034680">
    <property type="component" value="Unassembled WGS sequence"/>
</dbReference>
<dbReference type="PANTHER" id="PTHR48022:SF17">
    <property type="entry name" value="HEXOSE TRANSPORTER"/>
    <property type="match status" value="1"/>
</dbReference>
<dbReference type="OrthoDB" id="5141738at2759"/>
<feature type="transmembrane region" description="Helical" evidence="10">
    <location>
        <begin position="101"/>
        <end position="120"/>
    </location>
</feature>
<feature type="transmembrane region" description="Helical" evidence="10">
    <location>
        <begin position="342"/>
        <end position="364"/>
    </location>
</feature>
<dbReference type="EMBL" id="LCUC01000014">
    <property type="protein sequence ID" value="KKY39643.1"/>
    <property type="molecule type" value="Genomic_DNA"/>
</dbReference>
<dbReference type="InterPro" id="IPR003663">
    <property type="entry name" value="Sugar/inositol_transpt"/>
</dbReference>
<accession>A0A0G2HY75</accession>
<dbReference type="InterPro" id="IPR050360">
    <property type="entry name" value="MFS_Sugar_Transporters"/>
</dbReference>
<feature type="domain" description="Major facilitator superfamily (MFS) profile" evidence="11">
    <location>
        <begin position="22"/>
        <end position="479"/>
    </location>
</feature>
<keyword evidence="5 10" id="KW-1133">Transmembrane helix</keyword>
<feature type="transmembrane region" description="Helical" evidence="10">
    <location>
        <begin position="384"/>
        <end position="408"/>
    </location>
</feature>
<evidence type="ECO:0000313" key="13">
    <source>
        <dbReference type="Proteomes" id="UP000034680"/>
    </source>
</evidence>
<keyword evidence="4 10" id="KW-0812">Transmembrane</keyword>
<feature type="transmembrane region" description="Helical" evidence="10">
    <location>
        <begin position="74"/>
        <end position="94"/>
    </location>
</feature>
<dbReference type="Pfam" id="PF00083">
    <property type="entry name" value="Sugar_tr"/>
    <property type="match status" value="1"/>
</dbReference>
<evidence type="ECO:0000256" key="4">
    <source>
        <dbReference type="ARBA" id="ARBA00022692"/>
    </source>
</evidence>
<feature type="compositionally biased region" description="Basic and acidic residues" evidence="9">
    <location>
        <begin position="527"/>
        <end position="541"/>
    </location>
</feature>
<feature type="transmembrane region" description="Helical" evidence="10">
    <location>
        <begin position="16"/>
        <end position="35"/>
    </location>
</feature>
<reference evidence="12 13" key="1">
    <citation type="submission" date="2015-05" db="EMBL/GenBank/DDBJ databases">
        <title>Distinctive expansion of gene families associated with plant cell wall degradation and secondary metabolism in the genomes of grapevine trunk pathogens.</title>
        <authorList>
            <person name="Lawrence D.P."/>
            <person name="Travadon R."/>
            <person name="Rolshausen P.E."/>
            <person name="Baumgartner K."/>
        </authorList>
    </citation>
    <scope>NUCLEOTIDE SEQUENCE [LARGE SCALE GENOMIC DNA]</scope>
    <source>
        <strain evidence="12">DA912</strain>
    </source>
</reference>
<dbReference type="Gene3D" id="1.20.1250.20">
    <property type="entry name" value="MFS general substrate transporter like domains"/>
    <property type="match status" value="1"/>
</dbReference>
<dbReference type="NCBIfam" id="TIGR00879">
    <property type="entry name" value="SP"/>
    <property type="match status" value="1"/>
</dbReference>
<dbReference type="SUPFAM" id="SSF103473">
    <property type="entry name" value="MFS general substrate transporter"/>
    <property type="match status" value="1"/>
</dbReference>
<dbReference type="PANTHER" id="PTHR48022">
    <property type="entry name" value="PLASTIDIC GLUCOSE TRANSPORTER 4"/>
    <property type="match status" value="1"/>
</dbReference>